<sequence>MQRTWPIVVPTVALSLAPLSARAGEFEGVLHMTTSHADTDLRSAMDWYLKGDKGRMEMSRGEGRTSVMIFDATTRTMQMAMPGQKSYMEFSLAGERGEHLAEAFEHQVVERTGKTETIAGYSCEIWRITDKEQHRLKSHVCVAKGFGKAATFWADQKDGRRSSQPGWMKQLAEEGGFAIRSIQYDEAGKESMRMEVTGIDTKRLGANLFAFPADWVKQDMSAMQERMRAMREQKGQGKADLSRMLEDMNKRKAARRGGGEPAGEGGQQPDMQEIMTQLGEAMKKQQVQPQGGQ</sequence>
<dbReference type="Proteomes" id="UP000001660">
    <property type="component" value="Chromosome"/>
</dbReference>
<keyword evidence="5" id="KW-1185">Reference proteome</keyword>
<protein>
    <recommendedName>
        <fullName evidence="3">DUF4412 domain-containing protein</fullName>
    </recommendedName>
</protein>
<accession>D8P9M4</accession>
<feature type="region of interest" description="Disordered" evidence="1">
    <location>
        <begin position="231"/>
        <end position="293"/>
    </location>
</feature>
<evidence type="ECO:0000313" key="4">
    <source>
        <dbReference type="EMBL" id="CBK39933.1"/>
    </source>
</evidence>
<evidence type="ECO:0000259" key="3">
    <source>
        <dbReference type="Pfam" id="PF14371"/>
    </source>
</evidence>
<feature type="domain" description="DUF4412" evidence="3">
    <location>
        <begin position="26"/>
        <end position="215"/>
    </location>
</feature>
<reference evidence="4 5" key="1">
    <citation type="journal article" date="2010" name="Proc. Natl. Acad. Sci. U.S.A.">
        <title>A Nitrospira metagenome illuminates the physiology and evolution of globally important nitrite-oxidizing bacteria.</title>
        <authorList>
            <person name="Lucker S."/>
            <person name="Wagner M."/>
            <person name="Maixner F."/>
            <person name="Pelletier E."/>
            <person name="Koch H."/>
            <person name="Vacherie B."/>
            <person name="Rattei T."/>
            <person name="Sinninghe Damste J."/>
            <person name="Spieck E."/>
            <person name="Le Paslier D."/>
            <person name="Daims H."/>
        </authorList>
    </citation>
    <scope>NUCLEOTIDE SEQUENCE [LARGE SCALE GENOMIC DNA]</scope>
</reference>
<dbReference type="EMBL" id="FP929003">
    <property type="protein sequence ID" value="CBK39933.1"/>
    <property type="molecule type" value="Genomic_DNA"/>
</dbReference>
<feature type="chain" id="PRO_5003119743" description="DUF4412 domain-containing protein" evidence="2">
    <location>
        <begin position="24"/>
        <end position="293"/>
    </location>
</feature>
<dbReference type="HOGENOM" id="CLU_948943_0_0_0"/>
<dbReference type="InterPro" id="IPR025524">
    <property type="entry name" value="DUF4412"/>
</dbReference>
<dbReference type="STRING" id="330214.NIDE0149"/>
<dbReference type="eggNOG" id="ENOG5033KZ8">
    <property type="taxonomic scope" value="Bacteria"/>
</dbReference>
<feature type="signal peptide" evidence="2">
    <location>
        <begin position="1"/>
        <end position="23"/>
    </location>
</feature>
<dbReference type="OrthoDB" id="1523669at2"/>
<dbReference type="AlphaFoldDB" id="D8P9M4"/>
<proteinExistence type="predicted"/>
<gene>
    <name evidence="4" type="ORF">NIDE0149</name>
</gene>
<dbReference type="Pfam" id="PF14371">
    <property type="entry name" value="DUF4412"/>
    <property type="match status" value="1"/>
</dbReference>
<organism evidence="4 5">
    <name type="scientific">Nitrospira defluvii</name>
    <dbReference type="NCBI Taxonomy" id="330214"/>
    <lineage>
        <taxon>Bacteria</taxon>
        <taxon>Pseudomonadati</taxon>
        <taxon>Nitrospirota</taxon>
        <taxon>Nitrospiria</taxon>
        <taxon>Nitrospirales</taxon>
        <taxon>Nitrospiraceae</taxon>
        <taxon>Nitrospira</taxon>
    </lineage>
</organism>
<dbReference type="KEGG" id="nde:NIDE0149"/>
<feature type="compositionally biased region" description="Basic and acidic residues" evidence="1">
    <location>
        <begin position="231"/>
        <end position="250"/>
    </location>
</feature>
<evidence type="ECO:0000256" key="1">
    <source>
        <dbReference type="SAM" id="MobiDB-lite"/>
    </source>
</evidence>
<keyword evidence="2" id="KW-0732">Signal</keyword>
<name>D8P9M4_9BACT</name>
<evidence type="ECO:0000256" key="2">
    <source>
        <dbReference type="SAM" id="SignalP"/>
    </source>
</evidence>
<evidence type="ECO:0000313" key="5">
    <source>
        <dbReference type="Proteomes" id="UP000001660"/>
    </source>
</evidence>